<dbReference type="Proteomes" id="UP001055439">
    <property type="component" value="Chromosome 9"/>
</dbReference>
<dbReference type="AlphaFoldDB" id="A0A9E7I561"/>
<gene>
    <name evidence="1" type="ORF">MUK42_16182</name>
</gene>
<protein>
    <submittedName>
        <fullName evidence="1">Uncharacterized protein</fullName>
    </submittedName>
</protein>
<name>A0A9E7I561_9LILI</name>
<dbReference type="EMBL" id="CP097511">
    <property type="protein sequence ID" value="URE45990.1"/>
    <property type="molecule type" value="Genomic_DNA"/>
</dbReference>
<proteinExistence type="predicted"/>
<evidence type="ECO:0000313" key="2">
    <source>
        <dbReference type="Proteomes" id="UP001055439"/>
    </source>
</evidence>
<sequence>MLMLCLCHSRDATGRCKGVVPFFYLRRLPKARAGEWSCNMYMIVKVPLLANSDSVESLSSSVIYPAASDLSALPQTAWPVVAVDLRFGVCEFQRSHEESDQHRNN</sequence>
<accession>A0A9E7I561</accession>
<organism evidence="1 2">
    <name type="scientific">Musa troglodytarum</name>
    <name type="common">fe'i banana</name>
    <dbReference type="NCBI Taxonomy" id="320322"/>
    <lineage>
        <taxon>Eukaryota</taxon>
        <taxon>Viridiplantae</taxon>
        <taxon>Streptophyta</taxon>
        <taxon>Embryophyta</taxon>
        <taxon>Tracheophyta</taxon>
        <taxon>Spermatophyta</taxon>
        <taxon>Magnoliopsida</taxon>
        <taxon>Liliopsida</taxon>
        <taxon>Zingiberales</taxon>
        <taxon>Musaceae</taxon>
        <taxon>Musa</taxon>
    </lineage>
</organism>
<keyword evidence="2" id="KW-1185">Reference proteome</keyword>
<evidence type="ECO:0000313" key="1">
    <source>
        <dbReference type="EMBL" id="URE45990.1"/>
    </source>
</evidence>
<reference evidence="1" key="1">
    <citation type="submission" date="2022-05" db="EMBL/GenBank/DDBJ databases">
        <title>The Musa troglodytarum L. genome provides insights into the mechanism of non-climacteric behaviour and enrichment of carotenoids.</title>
        <authorList>
            <person name="Wang J."/>
        </authorList>
    </citation>
    <scope>NUCLEOTIDE SEQUENCE</scope>
    <source>
        <tissue evidence="1">Leaf</tissue>
    </source>
</reference>